<proteinExistence type="predicted"/>
<accession>A8PKC7</accession>
<name>A8PKC7_9COXI</name>
<dbReference type="RefSeq" id="WP_006034834.1">
    <property type="nucleotide sequence ID" value="NZ_AAQJ02000001.1"/>
</dbReference>
<dbReference type="EMBL" id="AAQJ02000001">
    <property type="protein sequence ID" value="EDP45846.1"/>
    <property type="molecule type" value="Genomic_DNA"/>
</dbReference>
<evidence type="ECO:0000313" key="2">
    <source>
        <dbReference type="Proteomes" id="UP000054075"/>
    </source>
</evidence>
<dbReference type="GO" id="GO:0016740">
    <property type="term" value="F:transferase activity"/>
    <property type="evidence" value="ECO:0007669"/>
    <property type="project" value="UniProtKB-KW"/>
</dbReference>
<keyword evidence="2" id="KW-1185">Reference proteome</keyword>
<reference evidence="1" key="2">
    <citation type="submission" date="2007-10" db="EMBL/GenBank/DDBJ databases">
        <authorList>
            <person name="Myers G.S."/>
        </authorList>
    </citation>
    <scope>NUCLEOTIDE SEQUENCE [LARGE SCALE GENOMIC DNA]</scope>
</reference>
<sequence>MPHWKLINWDRFSKLELLYRTQGIDDTQKGERVFSANFGLQKTDSHYQSLKSREVAIPLDLLLKNYHPIGSIACYEELLYVPVENRSNHYLN</sequence>
<comment type="caution">
    <text evidence="1">The sequence shown here is derived from an EMBL/GenBank/DDBJ whole genome shotgun (WGS) entry which is preliminary data.</text>
</comment>
<protein>
    <submittedName>
        <fullName evidence="1">Possible glycosyltransferase 2 fused to TPR-repeat domain</fullName>
    </submittedName>
</protein>
<gene>
    <name evidence="1" type="ORF">RICGR_0298</name>
</gene>
<dbReference type="AlphaFoldDB" id="A8PKC7"/>
<evidence type="ECO:0000313" key="1">
    <source>
        <dbReference type="EMBL" id="EDP45846.1"/>
    </source>
</evidence>
<organism evidence="1 2">
    <name type="scientific">Rickettsiella grylli</name>
    <dbReference type="NCBI Taxonomy" id="59196"/>
    <lineage>
        <taxon>Bacteria</taxon>
        <taxon>Pseudomonadati</taxon>
        <taxon>Pseudomonadota</taxon>
        <taxon>Gammaproteobacteria</taxon>
        <taxon>Legionellales</taxon>
        <taxon>Coxiellaceae</taxon>
        <taxon>Rickettsiella</taxon>
    </lineage>
</organism>
<dbReference type="Proteomes" id="UP000054075">
    <property type="component" value="Unassembled WGS sequence"/>
</dbReference>
<reference evidence="1" key="1">
    <citation type="submission" date="2006-04" db="EMBL/GenBank/DDBJ databases">
        <authorList>
            <person name="Seshadri R."/>
            <person name="Federici B.A."/>
        </authorList>
    </citation>
    <scope>NUCLEOTIDE SEQUENCE [LARGE SCALE GENOMIC DNA]</scope>
</reference>